<organism evidence="8 9">
    <name type="scientific">Anopheles arabiensis</name>
    <name type="common">Mosquito</name>
    <dbReference type="NCBI Taxonomy" id="7173"/>
    <lineage>
        <taxon>Eukaryota</taxon>
        <taxon>Metazoa</taxon>
        <taxon>Ecdysozoa</taxon>
        <taxon>Arthropoda</taxon>
        <taxon>Hexapoda</taxon>
        <taxon>Insecta</taxon>
        <taxon>Pterygota</taxon>
        <taxon>Neoptera</taxon>
        <taxon>Endopterygota</taxon>
        <taxon>Diptera</taxon>
        <taxon>Nematocera</taxon>
        <taxon>Culicoidea</taxon>
        <taxon>Culicidae</taxon>
        <taxon>Anophelinae</taxon>
        <taxon>Anopheles</taxon>
    </lineage>
</organism>
<dbReference type="SUPFAM" id="SSF50960">
    <property type="entry name" value="TolB, C-terminal domain"/>
    <property type="match status" value="1"/>
</dbReference>
<evidence type="ECO:0000256" key="2">
    <source>
        <dbReference type="ARBA" id="ARBA00022490"/>
    </source>
</evidence>
<reference evidence="8" key="1">
    <citation type="submission" date="2022-08" db="UniProtKB">
        <authorList>
            <consortium name="EnsemblMetazoa"/>
        </authorList>
    </citation>
    <scope>IDENTIFICATION</scope>
    <source>
        <strain evidence="8">Dongola</strain>
    </source>
</reference>
<accession>A0A182HYT2</accession>
<evidence type="ECO:0000313" key="9">
    <source>
        <dbReference type="Proteomes" id="UP000075840"/>
    </source>
</evidence>
<evidence type="ECO:0000256" key="1">
    <source>
        <dbReference type="ARBA" id="ARBA00004496"/>
    </source>
</evidence>
<dbReference type="InterPro" id="IPR051973">
    <property type="entry name" value="tRNA_Anticodon_Mtase-Reg"/>
</dbReference>
<dbReference type="PANTHER" id="PTHR14344">
    <property type="entry name" value="WD REPEAT PROTEIN"/>
    <property type="match status" value="1"/>
</dbReference>
<dbReference type="InterPro" id="IPR036322">
    <property type="entry name" value="WD40_repeat_dom_sf"/>
</dbReference>
<name>A0A182HYT2_ANOAR</name>
<dbReference type="Pfam" id="PF00400">
    <property type="entry name" value="WD40"/>
    <property type="match status" value="1"/>
</dbReference>
<evidence type="ECO:0000256" key="3">
    <source>
        <dbReference type="ARBA" id="ARBA00022574"/>
    </source>
</evidence>
<dbReference type="PROSITE" id="PS50082">
    <property type="entry name" value="WD_REPEATS_2"/>
    <property type="match status" value="1"/>
</dbReference>
<keyword evidence="4" id="KW-0819">tRNA processing</keyword>
<dbReference type="SMART" id="SM00320">
    <property type="entry name" value="WD40"/>
    <property type="match status" value="8"/>
</dbReference>
<dbReference type="GO" id="GO:0030488">
    <property type="term" value="P:tRNA methylation"/>
    <property type="evidence" value="ECO:0007669"/>
    <property type="project" value="TreeGrafter"/>
</dbReference>
<evidence type="ECO:0000313" key="8">
    <source>
        <dbReference type="EnsemblMetazoa" id="AARA006460-PA"/>
    </source>
</evidence>
<evidence type="ECO:0000256" key="7">
    <source>
        <dbReference type="ARBA" id="ARBA00040154"/>
    </source>
</evidence>
<protein>
    <recommendedName>
        <fullName evidence="7">tRNA (34-2'-O)-methyltransferase regulator WDR6</fullName>
    </recommendedName>
</protein>
<dbReference type="Gene3D" id="2.130.10.10">
    <property type="entry name" value="YVTN repeat-like/Quinoprotein amine dehydrogenase"/>
    <property type="match status" value="3"/>
</dbReference>
<evidence type="ECO:0000256" key="6">
    <source>
        <dbReference type="ARBA" id="ARBA00038255"/>
    </source>
</evidence>
<keyword evidence="9" id="KW-1185">Reference proteome</keyword>
<dbReference type="VEuPathDB" id="VectorBase:AARA21_003043"/>
<dbReference type="InterPro" id="IPR019775">
    <property type="entry name" value="WD40_repeat_CS"/>
</dbReference>
<dbReference type="InterPro" id="IPR015943">
    <property type="entry name" value="WD40/YVTN_repeat-like_dom_sf"/>
</dbReference>
<dbReference type="PANTHER" id="PTHR14344:SF3">
    <property type="entry name" value="WD REPEAT-CONTAINING PROTEIN 6"/>
    <property type="match status" value="1"/>
</dbReference>
<proteinExistence type="inferred from homology"/>
<dbReference type="VEuPathDB" id="VectorBase:AARA006460"/>
<dbReference type="EnsemblMetazoa" id="AARA006460-RA">
    <property type="protein sequence ID" value="AARA006460-PA"/>
    <property type="gene ID" value="AARA006460"/>
</dbReference>
<dbReference type="InterPro" id="IPR001680">
    <property type="entry name" value="WD40_rpt"/>
</dbReference>
<dbReference type="EMBL" id="APCN01005404">
    <property type="status" value="NOT_ANNOTATED_CDS"/>
    <property type="molecule type" value="Genomic_DNA"/>
</dbReference>
<dbReference type="AlphaFoldDB" id="A0A182HYT2"/>
<dbReference type="PROSITE" id="PS00678">
    <property type="entry name" value="WD_REPEATS_1"/>
    <property type="match status" value="1"/>
</dbReference>
<keyword evidence="5" id="KW-0677">Repeat</keyword>
<sequence length="1033" mass="115805">MRVLTDATCIRVLCGEKLLIGIGNQLLLVYRSSNGSTLRRIAPLPRLVDKIHGIEACVMKEEQWLVIVHVGRATYSIILDCQSHTFSECALLVIPEEIDLHPVPFIRRRLNDWISRISLLSSTELCIVTAHGVAALLKRGDSYRCLQWDVVDKSPCEDGSTLYCSTITGQRWENVIILSGTALGLLLIWSVDGPNRGKVLTSVSAHNGVIFSISCNFDIGLLTTTSDDRSVKFWNVKLSGNKDSCSRAIELREERYCFAHTARVFQCRIINGEHRTLVASIGEDSHLCLWTVDGDLVLKKRLDEGPTLWSMDYDPTSATIFVTASNGNLHKYCIRHAIDDGDDLCKHKNALTDISPNLQRNEHLAKVKFLNNGYMVAITNHNQVMILDSSGTIVQQLERLDDFKCSIIEIGATYLYLAGGCCVKIYKIGNDQPTHLVGSENVTFQKSLENEAGFDVKESSIRSLNYCTRSKTVAVCDSHGRCVVFDETLADIVSCHIIPNSSERWLTAFVVLNESLLLMADRSGHLYLFDKLHVEPAFKLTNVHGKLGITEMIVEENCLPLTDVYNLRTTGHDGRICELAVNCNTRTLELLTFSKSVIGWIDRKLVVRGSKTFYLGFNDSHFLVVDDANETFVQFDCGGGHRCWDFFYEPSAAIFTFVFIQHKKLKKVHFTPRNNVGSELTLSRFNWHTRACNVLQVAKHGNSYLLLSGGEDNILRINVLDNGQILEAPRKHLFSHISSVKTILVKRLENGALLMISAGGRAQICLTSIDLDSFRIKQEYEYMLLATDSERSRWKTNRRSTFDPETKFMCAAFLTNDRIVFGCSDGFVRIYQLSTTDGQFSVSLTGETFYGRCILKMISIDINEKSIFITMATDGYLCFWDASCPTEPIFRHRHHTSGVNAVDVKQIGAGKLVFVTGGDDQSVTVSLLEMKKSNEKLQVRVLKHLSEQYMHTAQVTGLKLLDNDKMISVGVDQRLFVSNFSSYDKLVVESTINTCIADVKGVSFIEEDNEAIVYGCGIEIIQLQGTLMNSKMT</sequence>
<dbReference type="GO" id="GO:0005737">
    <property type="term" value="C:cytoplasm"/>
    <property type="evidence" value="ECO:0007669"/>
    <property type="project" value="UniProtKB-SubCell"/>
</dbReference>
<comment type="subcellular location">
    <subcellularLocation>
        <location evidence="1">Cytoplasm</location>
    </subcellularLocation>
</comment>
<evidence type="ECO:0000256" key="5">
    <source>
        <dbReference type="ARBA" id="ARBA00022737"/>
    </source>
</evidence>
<comment type="similarity">
    <text evidence="6">Belongs to the WD repeat WDR6 family.</text>
</comment>
<keyword evidence="3" id="KW-0853">WD repeat</keyword>
<dbReference type="Proteomes" id="UP000075840">
    <property type="component" value="Unassembled WGS sequence"/>
</dbReference>
<dbReference type="SUPFAM" id="SSF50978">
    <property type="entry name" value="WD40 repeat-like"/>
    <property type="match status" value="3"/>
</dbReference>
<dbReference type="PROSITE" id="PS50294">
    <property type="entry name" value="WD_REPEATS_REGION"/>
    <property type="match status" value="1"/>
</dbReference>
<evidence type="ECO:0000256" key="4">
    <source>
        <dbReference type="ARBA" id="ARBA00022694"/>
    </source>
</evidence>
<keyword evidence="2" id="KW-0963">Cytoplasm</keyword>